<dbReference type="Proteomes" id="UP000594681">
    <property type="component" value="Chromosome"/>
</dbReference>
<dbReference type="RefSeq" id="WP_165008351.1">
    <property type="nucleotide sequence ID" value="NZ_CP064954.1"/>
</dbReference>
<feature type="domain" description="Gcp-like" evidence="2">
    <location>
        <begin position="33"/>
        <end position="148"/>
    </location>
</feature>
<evidence type="ECO:0000313" key="3">
    <source>
        <dbReference type="EMBL" id="QPK79611.1"/>
    </source>
</evidence>
<feature type="region of interest" description="Disordered" evidence="1">
    <location>
        <begin position="203"/>
        <end position="239"/>
    </location>
</feature>
<dbReference type="KEGG" id="cliz:G7Y31_02555"/>
<dbReference type="SUPFAM" id="SSF53067">
    <property type="entry name" value="Actin-like ATPase domain"/>
    <property type="match status" value="2"/>
</dbReference>
<dbReference type="CDD" id="cd24032">
    <property type="entry name" value="ASKHA_NBD_TsaB"/>
    <property type="match status" value="1"/>
</dbReference>
<evidence type="ECO:0000256" key="1">
    <source>
        <dbReference type="SAM" id="MobiDB-lite"/>
    </source>
</evidence>
<protein>
    <submittedName>
        <fullName evidence="3">tRNA (Adenosine(37)-N6)-threonylcarbamoyltransferase complex dimerization subunit type 1 TsaB</fullName>
    </submittedName>
</protein>
<reference evidence="3 4" key="1">
    <citation type="submission" date="2020-11" db="EMBL/GenBank/DDBJ databases">
        <title>Corynebacterium sp. ZJ-599.</title>
        <authorList>
            <person name="Zhou J."/>
        </authorList>
    </citation>
    <scope>NUCLEOTIDE SEQUENCE [LARGE SCALE GENOMIC DNA]</scope>
    <source>
        <strain evidence="3 4">ZJ-599</strain>
    </source>
</reference>
<organism evidence="3 4">
    <name type="scientific">Corynebacterium lizhenjunii</name>
    <dbReference type="NCBI Taxonomy" id="2709394"/>
    <lineage>
        <taxon>Bacteria</taxon>
        <taxon>Bacillati</taxon>
        <taxon>Actinomycetota</taxon>
        <taxon>Actinomycetes</taxon>
        <taxon>Mycobacteriales</taxon>
        <taxon>Corynebacteriaceae</taxon>
        <taxon>Corynebacterium</taxon>
    </lineage>
</organism>
<dbReference type="InterPro" id="IPR043129">
    <property type="entry name" value="ATPase_NBD"/>
</dbReference>
<evidence type="ECO:0000259" key="2">
    <source>
        <dbReference type="Pfam" id="PF00814"/>
    </source>
</evidence>
<gene>
    <name evidence="3" type="primary">tsaB</name>
    <name evidence="3" type="ORF">G7Y31_02555</name>
</gene>
<keyword evidence="4" id="KW-1185">Reference proteome</keyword>
<accession>A0A7T0KF24</accession>
<dbReference type="PANTHER" id="PTHR11735:SF11">
    <property type="entry name" value="TRNA THREONYLCARBAMOYLADENOSINE BIOSYNTHESIS PROTEIN TSAB"/>
    <property type="match status" value="1"/>
</dbReference>
<dbReference type="Gene3D" id="3.30.420.40">
    <property type="match status" value="2"/>
</dbReference>
<dbReference type="Pfam" id="PF00814">
    <property type="entry name" value="TsaD"/>
    <property type="match status" value="1"/>
</dbReference>
<proteinExistence type="predicted"/>
<dbReference type="EMBL" id="CP064954">
    <property type="protein sequence ID" value="QPK79611.1"/>
    <property type="molecule type" value="Genomic_DNA"/>
</dbReference>
<dbReference type="InterPro" id="IPR000905">
    <property type="entry name" value="Gcp-like_dom"/>
</dbReference>
<dbReference type="GO" id="GO:0002949">
    <property type="term" value="P:tRNA threonylcarbamoyladenosine modification"/>
    <property type="evidence" value="ECO:0007669"/>
    <property type="project" value="InterPro"/>
</dbReference>
<keyword evidence="3" id="KW-0808">Transferase</keyword>
<name>A0A7T0KF24_9CORY</name>
<sequence length="239" mass="25118">MRILALDTATTDLVTGAVDTATGQSWDRVVEDTRAHNEQLMPTVEALLAQVGWTYADLDAVVVGTGPGPFTGLRVGMATASALGVALNIPVFGVCSLDAIAHRVAATAPAPADLLVATDARRKEVYWATYRGTARTSGPQVHKPEELEATAQQLVFPEAIAPRLPQQLQSLPRQWATPRAAGLVAVAGDLQATPEPLVPLYLRRPDAVPPQPAPRSAALPPLEHLQLGDAPVPSATSEA</sequence>
<dbReference type="GO" id="GO:0016740">
    <property type="term" value="F:transferase activity"/>
    <property type="evidence" value="ECO:0007669"/>
    <property type="project" value="UniProtKB-KW"/>
</dbReference>
<dbReference type="GO" id="GO:0005829">
    <property type="term" value="C:cytosol"/>
    <property type="evidence" value="ECO:0007669"/>
    <property type="project" value="TreeGrafter"/>
</dbReference>
<dbReference type="AlphaFoldDB" id="A0A7T0KF24"/>
<dbReference type="NCBIfam" id="TIGR03725">
    <property type="entry name" value="T6A_YeaZ"/>
    <property type="match status" value="1"/>
</dbReference>
<dbReference type="InterPro" id="IPR022496">
    <property type="entry name" value="T6A_TsaB"/>
</dbReference>
<evidence type="ECO:0000313" key="4">
    <source>
        <dbReference type="Proteomes" id="UP000594681"/>
    </source>
</evidence>
<dbReference type="PANTHER" id="PTHR11735">
    <property type="entry name" value="TRNA N6-ADENOSINE THREONYLCARBAMOYLTRANSFERASE"/>
    <property type="match status" value="1"/>
</dbReference>